<gene>
    <name evidence="1" type="primary">CSON001118</name>
</gene>
<organism evidence="1">
    <name type="scientific">Culicoides sonorensis</name>
    <name type="common">Biting midge</name>
    <dbReference type="NCBI Taxonomy" id="179676"/>
    <lineage>
        <taxon>Eukaryota</taxon>
        <taxon>Metazoa</taxon>
        <taxon>Ecdysozoa</taxon>
        <taxon>Arthropoda</taxon>
        <taxon>Hexapoda</taxon>
        <taxon>Insecta</taxon>
        <taxon>Pterygota</taxon>
        <taxon>Neoptera</taxon>
        <taxon>Endopterygota</taxon>
        <taxon>Diptera</taxon>
        <taxon>Nematocera</taxon>
        <taxon>Chironomoidea</taxon>
        <taxon>Ceratopogonidae</taxon>
        <taxon>Ceratopogoninae</taxon>
        <taxon>Culicoides</taxon>
        <taxon>Monoculicoides</taxon>
    </lineage>
</organism>
<name>A0A336MKB7_CULSO</name>
<sequence>MRTGSDAANNSHCIKSKLICCKAPNEICFTSSLRIKLYVELAMCSHALRHADLATPGKMFEKLWKVC</sequence>
<reference evidence="1" key="1">
    <citation type="submission" date="2018-07" db="EMBL/GenBank/DDBJ databases">
        <authorList>
            <person name="Quirk P.G."/>
            <person name="Krulwich T.A."/>
        </authorList>
    </citation>
    <scope>NUCLEOTIDE SEQUENCE</scope>
</reference>
<dbReference type="VEuPathDB" id="VectorBase:CSON001118"/>
<accession>A0A336MKB7</accession>
<dbReference type="AlphaFoldDB" id="A0A336MKB7"/>
<dbReference type="EMBL" id="UFQT01001174">
    <property type="protein sequence ID" value="SSX29303.1"/>
    <property type="molecule type" value="Genomic_DNA"/>
</dbReference>
<proteinExistence type="predicted"/>
<protein>
    <submittedName>
        <fullName evidence="1">CSON001118 protein</fullName>
    </submittedName>
</protein>
<evidence type="ECO:0000313" key="1">
    <source>
        <dbReference type="EMBL" id="SSX29303.1"/>
    </source>
</evidence>